<dbReference type="AlphaFoldDB" id="A0A165ZUD7"/>
<dbReference type="PANTHER" id="PTHR28027:SF1">
    <property type="entry name" value="CAMP INDEPENDENT REGULATORY PROTEIN (AFU_ORTHOLOGUE AFUA_3G09640)"/>
    <property type="match status" value="1"/>
</dbReference>
<proteinExistence type="predicted"/>
<dbReference type="Pfam" id="PF09729">
    <property type="entry name" value="Gti1_Pac2"/>
    <property type="match status" value="1"/>
</dbReference>
<name>A0A165ZUD7_9AGAM</name>
<evidence type="ECO:0000313" key="3">
    <source>
        <dbReference type="Proteomes" id="UP000076798"/>
    </source>
</evidence>
<sequence length="517" mass="57448">MRVDEEQKGPSFERTVKNHALDEPVEVAVTRDGPRNCLQADLGRELAYLVKTTECTDLVHIIGEPYMGMSHACQLGGSTFGMNSLPPPTPSPLRCTALIPASLTRLVLDVRDVSDACIVFEAVRRGMLPLWKRRLNPTERDSLKAGNIFVWEEAEERGGLERWTDGRRWTQSRMRMDFLYYEETSPVSSRDKLGPKTVRRSRSQLKLMKALNLSDDEPPSPTVSRRQDRPLRPDGLIKQTISTIVHTPGDQCPKKWHLVTYTSLNRSASELPVIDNYDYLCEIRVPPGIFASSRGVSWARDRYHSPTSSVATSTVKSEGADIDVPQYSSRSPGVATPHDSYHLGNMDGRRVHTTSSQPPSSSETRGRLPAYQYAAVPQPHPDSVHRNSTSHRHNNQSQPSSNWNPRPTSPTSYYGTVPILQNPVPPMTHAPQPAHAQRYPHISSSSSSSSPSPMSSVSTTSTSYSSPSTDHSDHPSSYGPLSLPGGLPTLNRPSDTRPYVPLTSEDRRVLNTFNIRL</sequence>
<feature type="compositionally biased region" description="Polar residues" evidence="1">
    <location>
        <begin position="305"/>
        <end position="316"/>
    </location>
</feature>
<dbReference type="EMBL" id="KV428171">
    <property type="protein sequence ID" value="KZT34642.1"/>
    <property type="molecule type" value="Genomic_DNA"/>
</dbReference>
<dbReference type="GO" id="GO:0003677">
    <property type="term" value="F:DNA binding"/>
    <property type="evidence" value="ECO:0007669"/>
    <property type="project" value="TreeGrafter"/>
</dbReference>
<protein>
    <recommendedName>
        <fullName evidence="4">cAMP-independent regulatory protein pac2</fullName>
    </recommendedName>
</protein>
<feature type="region of interest" description="Disordered" evidence="1">
    <location>
        <begin position="302"/>
        <end position="503"/>
    </location>
</feature>
<reference evidence="2 3" key="1">
    <citation type="journal article" date="2016" name="Mol. Biol. Evol.">
        <title>Comparative Genomics of Early-Diverging Mushroom-Forming Fungi Provides Insights into the Origins of Lignocellulose Decay Capabilities.</title>
        <authorList>
            <person name="Nagy L.G."/>
            <person name="Riley R."/>
            <person name="Tritt A."/>
            <person name="Adam C."/>
            <person name="Daum C."/>
            <person name="Floudas D."/>
            <person name="Sun H."/>
            <person name="Yadav J.S."/>
            <person name="Pangilinan J."/>
            <person name="Larsson K.H."/>
            <person name="Matsuura K."/>
            <person name="Barry K."/>
            <person name="Labutti K."/>
            <person name="Kuo R."/>
            <person name="Ohm R.A."/>
            <person name="Bhattacharya S.S."/>
            <person name="Shirouzu T."/>
            <person name="Yoshinaga Y."/>
            <person name="Martin F.M."/>
            <person name="Grigoriev I.V."/>
            <person name="Hibbett D.S."/>
        </authorList>
    </citation>
    <scope>NUCLEOTIDE SEQUENCE [LARGE SCALE GENOMIC DNA]</scope>
    <source>
        <strain evidence="2 3">HHB10207 ss-3</strain>
    </source>
</reference>
<evidence type="ECO:0000256" key="1">
    <source>
        <dbReference type="SAM" id="MobiDB-lite"/>
    </source>
</evidence>
<dbReference type="OrthoDB" id="5572844at2759"/>
<dbReference type="InterPro" id="IPR018608">
    <property type="entry name" value="Gti1/Pac2"/>
</dbReference>
<accession>A0A165ZUD7</accession>
<keyword evidence="3" id="KW-1185">Reference proteome</keyword>
<feature type="compositionally biased region" description="Low complexity" evidence="1">
    <location>
        <begin position="443"/>
        <end position="488"/>
    </location>
</feature>
<feature type="compositionally biased region" description="Low complexity" evidence="1">
    <location>
        <begin position="353"/>
        <end position="362"/>
    </location>
</feature>
<evidence type="ECO:0000313" key="2">
    <source>
        <dbReference type="EMBL" id="KZT34642.1"/>
    </source>
</evidence>
<gene>
    <name evidence="2" type="ORF">SISSUDRAFT_1036132</name>
</gene>
<dbReference type="PANTHER" id="PTHR28027">
    <property type="entry name" value="TRANSCRIPTIONAL REGULATOR MIT1"/>
    <property type="match status" value="1"/>
</dbReference>
<organism evidence="2 3">
    <name type="scientific">Sistotremastrum suecicum HHB10207 ss-3</name>
    <dbReference type="NCBI Taxonomy" id="1314776"/>
    <lineage>
        <taxon>Eukaryota</taxon>
        <taxon>Fungi</taxon>
        <taxon>Dikarya</taxon>
        <taxon>Basidiomycota</taxon>
        <taxon>Agaricomycotina</taxon>
        <taxon>Agaricomycetes</taxon>
        <taxon>Sistotremastrales</taxon>
        <taxon>Sistotremastraceae</taxon>
        <taxon>Sistotremastrum</taxon>
    </lineage>
</organism>
<feature type="region of interest" description="Disordered" evidence="1">
    <location>
        <begin position="213"/>
        <end position="233"/>
    </location>
</feature>
<feature type="compositionally biased region" description="Low complexity" evidence="1">
    <location>
        <begin position="395"/>
        <end position="405"/>
    </location>
</feature>
<evidence type="ECO:0008006" key="4">
    <source>
        <dbReference type="Google" id="ProtNLM"/>
    </source>
</evidence>
<dbReference type="Proteomes" id="UP000076798">
    <property type="component" value="Unassembled WGS sequence"/>
</dbReference>